<gene>
    <name evidence="1" type="ORF">SYN_00722</name>
</gene>
<dbReference type="STRING" id="56780.SYN_00722"/>
<sequence length="123" mass="14138">MNHNKYYGGHKDMIETIEAAVVDINNDKRLEIVYSDVGRMGSGGYSWSMLLNLGDGKYRQMDIFYFIGNCLVFLPEMKNGFRVAEFGRITLIYDPQQHLYVKVGKKIKRSGTQEEPLYAKTSN</sequence>
<dbReference type="HOGENOM" id="CLU_2014109_0_0_7"/>
<keyword evidence="2" id="KW-1185">Reference proteome</keyword>
<evidence type="ECO:0000313" key="1">
    <source>
        <dbReference type="EMBL" id="ABC78020.1"/>
    </source>
</evidence>
<dbReference type="Proteomes" id="UP000001933">
    <property type="component" value="Chromosome"/>
</dbReference>
<accession>Q2LVA6</accession>
<dbReference type="EMBL" id="CP000252">
    <property type="protein sequence ID" value="ABC78020.1"/>
    <property type="molecule type" value="Genomic_DNA"/>
</dbReference>
<proteinExistence type="predicted"/>
<organism evidence="1 2">
    <name type="scientific">Syntrophus aciditrophicus (strain SB)</name>
    <dbReference type="NCBI Taxonomy" id="56780"/>
    <lineage>
        <taxon>Bacteria</taxon>
        <taxon>Pseudomonadati</taxon>
        <taxon>Thermodesulfobacteriota</taxon>
        <taxon>Syntrophia</taxon>
        <taxon>Syntrophales</taxon>
        <taxon>Syntrophaceae</taxon>
        <taxon>Syntrophus</taxon>
    </lineage>
</organism>
<evidence type="ECO:0000313" key="2">
    <source>
        <dbReference type="Proteomes" id="UP000001933"/>
    </source>
</evidence>
<name>Q2LVA6_SYNAS</name>
<protein>
    <submittedName>
        <fullName evidence="1">Hypothetical cytosolic protein</fullName>
    </submittedName>
</protein>
<dbReference type="InParanoid" id="Q2LVA6"/>
<reference evidence="1 2" key="1">
    <citation type="journal article" date="2007" name="Proc. Natl. Acad. Sci. U.S.A.">
        <title>The genome of Syntrophus aciditrophicus: life at the thermodynamic limit of microbial growth.</title>
        <authorList>
            <person name="McInerney M.J."/>
            <person name="Rohlin L."/>
            <person name="Mouttaki H."/>
            <person name="Kim U."/>
            <person name="Krupp R.S."/>
            <person name="Rios-Hernandez L."/>
            <person name="Sieber J."/>
            <person name="Struchtemeyer C.G."/>
            <person name="Bhattacharyya A."/>
            <person name="Campbell J.W."/>
            <person name="Gunsalus R.P."/>
        </authorList>
    </citation>
    <scope>NUCLEOTIDE SEQUENCE [LARGE SCALE GENOMIC DNA]</scope>
    <source>
        <strain evidence="1 2">SB</strain>
    </source>
</reference>
<dbReference type="KEGG" id="sat:SYN_00722"/>
<dbReference type="AlphaFoldDB" id="Q2LVA6"/>